<feature type="region of interest" description="Disordered" evidence="6">
    <location>
        <begin position="666"/>
        <end position="748"/>
    </location>
</feature>
<feature type="compositionally biased region" description="Low complexity" evidence="6">
    <location>
        <begin position="107"/>
        <end position="118"/>
    </location>
</feature>
<name>A0A7M5UNS7_9CNID</name>
<evidence type="ECO:0000313" key="9">
    <source>
        <dbReference type="Proteomes" id="UP000594262"/>
    </source>
</evidence>
<protein>
    <recommendedName>
        <fullName evidence="7">TAFH domain-containing protein</fullName>
    </recommendedName>
</protein>
<dbReference type="OrthoDB" id="21060at2759"/>
<dbReference type="Pfam" id="PF05236">
    <property type="entry name" value="TAF4"/>
    <property type="match status" value="1"/>
</dbReference>
<dbReference type="Gene3D" id="1.10.20.10">
    <property type="entry name" value="Histone, subunit A"/>
    <property type="match status" value="1"/>
</dbReference>
<comment type="subcellular location">
    <subcellularLocation>
        <location evidence="1">Nucleus</location>
    </subcellularLocation>
</comment>
<dbReference type="SMART" id="SM00549">
    <property type="entry name" value="TAFH"/>
    <property type="match status" value="1"/>
</dbReference>
<feature type="region of interest" description="Disordered" evidence="6">
    <location>
        <begin position="103"/>
        <end position="128"/>
    </location>
</feature>
<evidence type="ECO:0000259" key="7">
    <source>
        <dbReference type="PROSITE" id="PS51119"/>
    </source>
</evidence>
<dbReference type="SUPFAM" id="SSF47113">
    <property type="entry name" value="Histone-fold"/>
    <property type="match status" value="1"/>
</dbReference>
<evidence type="ECO:0000256" key="6">
    <source>
        <dbReference type="SAM" id="MobiDB-lite"/>
    </source>
</evidence>
<dbReference type="SUPFAM" id="SSF158553">
    <property type="entry name" value="TAFH domain-like"/>
    <property type="match status" value="1"/>
</dbReference>
<dbReference type="PANTHER" id="PTHR15138">
    <property type="entry name" value="TRANSCRIPTION INITIATION FACTOR TFIID SUBUNIT 4"/>
    <property type="match status" value="1"/>
</dbReference>
<dbReference type="CDD" id="cd08045">
    <property type="entry name" value="HFD_TAF4"/>
    <property type="match status" value="1"/>
</dbReference>
<organism evidence="8 9">
    <name type="scientific">Clytia hemisphaerica</name>
    <dbReference type="NCBI Taxonomy" id="252671"/>
    <lineage>
        <taxon>Eukaryota</taxon>
        <taxon>Metazoa</taxon>
        <taxon>Cnidaria</taxon>
        <taxon>Hydrozoa</taxon>
        <taxon>Hydroidolina</taxon>
        <taxon>Leptothecata</taxon>
        <taxon>Obeliida</taxon>
        <taxon>Clytiidae</taxon>
        <taxon>Clytia</taxon>
    </lineage>
</organism>
<comment type="similarity">
    <text evidence="2">Belongs to the TAF4 family.</text>
</comment>
<dbReference type="Gene3D" id="1.20.120.1110">
    <property type="entry name" value="TAFH/NHR1 domain"/>
    <property type="match status" value="1"/>
</dbReference>
<dbReference type="EnsemblMetazoa" id="CLYHEMT002114.1">
    <property type="protein sequence ID" value="CLYHEMP002114.1"/>
    <property type="gene ID" value="CLYHEMG002114"/>
</dbReference>
<dbReference type="InterPro" id="IPR045144">
    <property type="entry name" value="TAF4"/>
</dbReference>
<feature type="domain" description="TAFH" evidence="7">
    <location>
        <begin position="318"/>
        <end position="415"/>
    </location>
</feature>
<dbReference type="GO" id="GO:0046982">
    <property type="term" value="F:protein heterodimerization activity"/>
    <property type="evidence" value="ECO:0007669"/>
    <property type="project" value="InterPro"/>
</dbReference>
<evidence type="ECO:0000313" key="8">
    <source>
        <dbReference type="EnsemblMetazoa" id="CLYHEMP002114.1"/>
    </source>
</evidence>
<feature type="compositionally biased region" description="Low complexity" evidence="6">
    <location>
        <begin position="733"/>
        <end position="747"/>
    </location>
</feature>
<feature type="compositionally biased region" description="Polar residues" evidence="6">
    <location>
        <begin position="723"/>
        <end position="732"/>
    </location>
</feature>
<keyword evidence="3" id="KW-0805">Transcription regulation</keyword>
<evidence type="ECO:0000256" key="2">
    <source>
        <dbReference type="ARBA" id="ARBA00006178"/>
    </source>
</evidence>
<keyword evidence="5" id="KW-0539">Nucleus</keyword>
<feature type="region of interest" description="Disordered" evidence="6">
    <location>
        <begin position="477"/>
        <end position="523"/>
    </location>
</feature>
<dbReference type="InterPro" id="IPR003894">
    <property type="entry name" value="TAFH_NHR1"/>
</dbReference>
<dbReference type="PANTHER" id="PTHR15138:SF14">
    <property type="entry name" value="TRANSCRIPTION INITIATION FACTOR TFIID SUBUNIT 4"/>
    <property type="match status" value="1"/>
</dbReference>
<keyword evidence="9" id="KW-1185">Reference proteome</keyword>
<feature type="compositionally biased region" description="Low complexity" evidence="6">
    <location>
        <begin position="478"/>
        <end position="512"/>
    </location>
</feature>
<evidence type="ECO:0000256" key="4">
    <source>
        <dbReference type="ARBA" id="ARBA00023163"/>
    </source>
</evidence>
<dbReference type="InterPro" id="IPR009072">
    <property type="entry name" value="Histone-fold"/>
</dbReference>
<evidence type="ECO:0000256" key="1">
    <source>
        <dbReference type="ARBA" id="ARBA00004123"/>
    </source>
</evidence>
<dbReference type="GO" id="GO:0016251">
    <property type="term" value="F:RNA polymerase II general transcription initiation factor activity"/>
    <property type="evidence" value="ECO:0007669"/>
    <property type="project" value="TreeGrafter"/>
</dbReference>
<feature type="compositionally biased region" description="Basic and acidic residues" evidence="6">
    <location>
        <begin position="670"/>
        <end position="685"/>
    </location>
</feature>
<dbReference type="GO" id="GO:0003677">
    <property type="term" value="F:DNA binding"/>
    <property type="evidence" value="ECO:0007669"/>
    <property type="project" value="TreeGrafter"/>
</dbReference>
<accession>A0A7M5UNS7</accession>
<evidence type="ECO:0000256" key="3">
    <source>
        <dbReference type="ARBA" id="ARBA00023015"/>
    </source>
</evidence>
<reference evidence="8" key="1">
    <citation type="submission" date="2021-01" db="UniProtKB">
        <authorList>
            <consortium name="EnsemblMetazoa"/>
        </authorList>
    </citation>
    <scope>IDENTIFICATION</scope>
</reference>
<dbReference type="AlphaFoldDB" id="A0A7M5UNS7"/>
<dbReference type="PROSITE" id="PS51119">
    <property type="entry name" value="TAFH"/>
    <property type="match status" value="1"/>
</dbReference>
<evidence type="ECO:0000256" key="5">
    <source>
        <dbReference type="ARBA" id="ARBA00023242"/>
    </source>
</evidence>
<dbReference type="Proteomes" id="UP000594262">
    <property type="component" value="Unplaced"/>
</dbReference>
<dbReference type="Pfam" id="PF07531">
    <property type="entry name" value="TAFH"/>
    <property type="match status" value="1"/>
</dbReference>
<proteinExistence type="inferred from homology"/>
<dbReference type="GO" id="GO:0006367">
    <property type="term" value="P:transcription initiation at RNA polymerase II promoter"/>
    <property type="evidence" value="ECO:0007669"/>
    <property type="project" value="TreeGrafter"/>
</dbReference>
<dbReference type="GO" id="GO:0005669">
    <property type="term" value="C:transcription factor TFIID complex"/>
    <property type="evidence" value="ECO:0007669"/>
    <property type="project" value="InterPro"/>
</dbReference>
<dbReference type="InterPro" id="IPR007900">
    <property type="entry name" value="TAF4_C"/>
</dbReference>
<keyword evidence="4" id="KW-0804">Transcription</keyword>
<dbReference type="InterPro" id="IPR037249">
    <property type="entry name" value="TAFH/NHR1_dom_sf"/>
</dbReference>
<sequence length="784" mass="85165">NHNPKRDKGIKRFVFHGSEHQMESSFLEDLLKGEVNQSEVNQLVGNLENALGSSRPNVVPSGNVVVSAGKTNSVSQANALPQIITSLKTIPVSKIANNSTAKIGLPKANGTANANNKTSSPAAPKSSGANIKSSAIVVTTHQQVITPAGVAAASIHGPRIIKGPKGAVPIAPRLMVTPQQARLLMAARPHHFNPALLQSNLVRMPGGATIPVMPRMPGHPGMPVPPVMNTQIPGIPRGAIISMTGKPDPRIIRMPGGPSSIALTQVKGLATSVPGQVNYRFRQIHPTSIPAASVVNGVSSAASAAASASSANNVTMMRESVKRLKEFFQNLINLACSPNQPPDIGKMVKELVHNLMQGKVSEEEFIEKLQKTLKSDPQPNLVHFLKKTLPHLRETIKKQQMQQIIKSNVQAVVSASRLKPGQTVNTPITGARLPATPNQVVKKNLTIPEQMLQKQMFNTITATTGQTSAITNLMQGSHPRGAAAAHPRGGAAAFHPRGAAAAGPKGAKAGAANQKNDKQKSSFYSGADDDIIDVTCMAGVNLQEESQKILSTGDFMSYQTRSIKDKPILNIDILRRMILKKVHLHGIGEVTNDAMAVISHATEHHMRNILERLTACCMHRNDPHKGEVRYETISDVRNQLRVFEEIDEVERKHRESREREILMRVAKSRSRTEDPEQARLKEKAKQMQQEEEELNRKRAANRTALEAIGGKKKKRKLDEALESLQNASTPGGTSTTSTTTTNSNTNSQTIRTRQNRITMTDYNLVLETEKNTTKSLALYRSHLR</sequence>